<evidence type="ECO:0000313" key="2">
    <source>
        <dbReference type="Proteomes" id="UP000265520"/>
    </source>
</evidence>
<name>A0A392TWA7_9FABA</name>
<comment type="caution">
    <text evidence="1">The sequence shown here is derived from an EMBL/GenBank/DDBJ whole genome shotgun (WGS) entry which is preliminary data.</text>
</comment>
<proteinExistence type="predicted"/>
<dbReference type="EMBL" id="LXQA010672153">
    <property type="protein sequence ID" value="MCI65239.1"/>
    <property type="molecule type" value="Genomic_DNA"/>
</dbReference>
<sequence length="62" mass="7071">ELITQQEVEAVTHSVVPQQDEEDEIVEEQCHVTFTDFPGGFDEIFVSVINEIFVPGFCRSKQ</sequence>
<dbReference type="Proteomes" id="UP000265520">
    <property type="component" value="Unassembled WGS sequence"/>
</dbReference>
<accession>A0A392TWA7</accession>
<protein>
    <submittedName>
        <fullName evidence="1">BTB/POZ domain-containing protein</fullName>
    </submittedName>
</protein>
<organism evidence="1 2">
    <name type="scientific">Trifolium medium</name>
    <dbReference type="NCBI Taxonomy" id="97028"/>
    <lineage>
        <taxon>Eukaryota</taxon>
        <taxon>Viridiplantae</taxon>
        <taxon>Streptophyta</taxon>
        <taxon>Embryophyta</taxon>
        <taxon>Tracheophyta</taxon>
        <taxon>Spermatophyta</taxon>
        <taxon>Magnoliopsida</taxon>
        <taxon>eudicotyledons</taxon>
        <taxon>Gunneridae</taxon>
        <taxon>Pentapetalae</taxon>
        <taxon>rosids</taxon>
        <taxon>fabids</taxon>
        <taxon>Fabales</taxon>
        <taxon>Fabaceae</taxon>
        <taxon>Papilionoideae</taxon>
        <taxon>50 kb inversion clade</taxon>
        <taxon>NPAAA clade</taxon>
        <taxon>Hologalegina</taxon>
        <taxon>IRL clade</taxon>
        <taxon>Trifolieae</taxon>
        <taxon>Trifolium</taxon>
    </lineage>
</organism>
<reference evidence="1 2" key="1">
    <citation type="journal article" date="2018" name="Front. Plant Sci.">
        <title>Red Clover (Trifolium pratense) and Zigzag Clover (T. medium) - A Picture of Genomic Similarities and Differences.</title>
        <authorList>
            <person name="Dluhosova J."/>
            <person name="Istvanek J."/>
            <person name="Nedelnik J."/>
            <person name="Repkova J."/>
        </authorList>
    </citation>
    <scope>NUCLEOTIDE SEQUENCE [LARGE SCALE GENOMIC DNA]</scope>
    <source>
        <strain evidence="2">cv. 10/8</strain>
        <tissue evidence="1">Leaf</tissue>
    </source>
</reference>
<feature type="non-terminal residue" evidence="1">
    <location>
        <position position="1"/>
    </location>
</feature>
<evidence type="ECO:0000313" key="1">
    <source>
        <dbReference type="EMBL" id="MCI65239.1"/>
    </source>
</evidence>
<dbReference type="AlphaFoldDB" id="A0A392TWA7"/>
<keyword evidence="2" id="KW-1185">Reference proteome</keyword>